<protein>
    <submittedName>
        <fullName evidence="1">Uncharacterized protein</fullName>
    </submittedName>
</protein>
<dbReference type="RefSeq" id="WP_337971039.1">
    <property type="nucleotide sequence ID" value="NZ_CP065217.1"/>
</dbReference>
<evidence type="ECO:0000313" key="1">
    <source>
        <dbReference type="EMBL" id="QPL54793.1"/>
    </source>
</evidence>
<dbReference type="AlphaFoldDB" id="A0AAJ4IDI3"/>
<organism evidence="1 2">
    <name type="scientific">Vibrio navarrensis</name>
    <dbReference type="NCBI Taxonomy" id="29495"/>
    <lineage>
        <taxon>Bacteria</taxon>
        <taxon>Pseudomonadati</taxon>
        <taxon>Pseudomonadota</taxon>
        <taxon>Gammaproteobacteria</taxon>
        <taxon>Vibrionales</taxon>
        <taxon>Vibrionaceae</taxon>
        <taxon>Vibrio</taxon>
    </lineage>
</organism>
<gene>
    <name evidence="1" type="ORF">I3X05_06620</name>
</gene>
<proteinExistence type="predicted"/>
<dbReference type="EMBL" id="CP065217">
    <property type="protein sequence ID" value="QPL54793.1"/>
    <property type="molecule type" value="Genomic_DNA"/>
</dbReference>
<reference evidence="1 2" key="1">
    <citation type="submission" date="2020-11" db="EMBL/GenBank/DDBJ databases">
        <title>Complete and Circularized Genome Assembly of a human isolate of Vibrio navarrensis biotype pommerensis with MiSeq and MinION Sequence Data.</title>
        <authorList>
            <person name="Schwartz K."/>
            <person name="Borowiak M."/>
            <person name="Deneke C."/>
            <person name="Balau V."/>
            <person name="Metelmann C."/>
            <person name="Strauch E."/>
        </authorList>
    </citation>
    <scope>NUCLEOTIDE SEQUENCE [LARGE SCALE GENOMIC DNA]</scope>
    <source>
        <strain evidence="1 2">20-VB00237</strain>
    </source>
</reference>
<sequence>MDIEEVCDLIERKEKVLVRYFGGKSPGAKRLIAPIAIVDDVKVRARCYSSNRVKEFFVGKLVMADESDNGLDGLYLAPQPAKEFSSLDEVAAFYKDTLESLGWGVEVGAEFSVFGFFKNGRMRRTPSASISFLMEIGEEFITDPNLVSVSEFATNKRPWCVRAKGKKTTNFRELSKAAQKFMEYVIDLDSTGK</sequence>
<name>A0AAJ4IDI3_9VIBR</name>
<evidence type="ECO:0000313" key="2">
    <source>
        <dbReference type="Proteomes" id="UP000594435"/>
    </source>
</evidence>
<accession>A0AAJ4IDI3</accession>
<dbReference type="Proteomes" id="UP000594435">
    <property type="component" value="Chromosome 1"/>
</dbReference>